<proteinExistence type="predicted"/>
<dbReference type="InterPro" id="IPR036390">
    <property type="entry name" value="WH_DNA-bd_sf"/>
</dbReference>
<sequence>MRNKKNTHPVITLVKAWETFEENHPDGSIEDFCRHYLTQQDMEQMREDFQKTQMQRPPMRASDGLSATLGRMNKYMHFYSRKIMQNLPVDNFEDWAYLATLHFHGGMRKSDLINQNISEFTSGTNVINRLLKQELIEEFTDPSDARSKRVQITGKGVDWIITSLPAMKKASDLLWDGVLSEEEQEVAYHILLKADRYHSGYFTELRNLKVEEIIERLKSR</sequence>
<dbReference type="InterPro" id="IPR000835">
    <property type="entry name" value="HTH_MarR-typ"/>
</dbReference>
<keyword evidence="3" id="KW-1185">Reference proteome</keyword>
<evidence type="ECO:0000259" key="1">
    <source>
        <dbReference type="SMART" id="SM00347"/>
    </source>
</evidence>
<gene>
    <name evidence="2" type="ORF">Q0590_12095</name>
</gene>
<protein>
    <recommendedName>
        <fullName evidence="1">HTH marR-type domain-containing protein</fullName>
    </recommendedName>
</protein>
<dbReference type="RefSeq" id="WP_302037802.1">
    <property type="nucleotide sequence ID" value="NZ_JAUKPO010000005.1"/>
</dbReference>
<feature type="domain" description="HTH marR-type" evidence="1">
    <location>
        <begin position="82"/>
        <end position="183"/>
    </location>
</feature>
<reference evidence="2" key="1">
    <citation type="submission" date="2023-07" db="EMBL/GenBank/DDBJ databases">
        <title>The genome sequence of Rhodocytophaga aerolata KACC 12507.</title>
        <authorList>
            <person name="Zhang X."/>
        </authorList>
    </citation>
    <scope>NUCLEOTIDE SEQUENCE</scope>
    <source>
        <strain evidence="2">KACC 12507</strain>
    </source>
</reference>
<dbReference type="Gene3D" id="1.10.10.10">
    <property type="entry name" value="Winged helix-like DNA-binding domain superfamily/Winged helix DNA-binding domain"/>
    <property type="match status" value="1"/>
</dbReference>
<dbReference type="SMART" id="SM00347">
    <property type="entry name" value="HTH_MARR"/>
    <property type="match status" value="1"/>
</dbReference>
<evidence type="ECO:0000313" key="2">
    <source>
        <dbReference type="EMBL" id="MDO1447000.1"/>
    </source>
</evidence>
<accession>A0ABT8R4I7</accession>
<comment type="caution">
    <text evidence="2">The sequence shown here is derived from an EMBL/GenBank/DDBJ whole genome shotgun (WGS) entry which is preliminary data.</text>
</comment>
<evidence type="ECO:0000313" key="3">
    <source>
        <dbReference type="Proteomes" id="UP001168528"/>
    </source>
</evidence>
<dbReference type="EMBL" id="JAUKPO010000005">
    <property type="protein sequence ID" value="MDO1447000.1"/>
    <property type="molecule type" value="Genomic_DNA"/>
</dbReference>
<dbReference type="SUPFAM" id="SSF46785">
    <property type="entry name" value="Winged helix' DNA-binding domain"/>
    <property type="match status" value="1"/>
</dbReference>
<dbReference type="Proteomes" id="UP001168528">
    <property type="component" value="Unassembled WGS sequence"/>
</dbReference>
<name>A0ABT8R4I7_9BACT</name>
<organism evidence="2 3">
    <name type="scientific">Rhodocytophaga aerolata</name>
    <dbReference type="NCBI Taxonomy" id="455078"/>
    <lineage>
        <taxon>Bacteria</taxon>
        <taxon>Pseudomonadati</taxon>
        <taxon>Bacteroidota</taxon>
        <taxon>Cytophagia</taxon>
        <taxon>Cytophagales</taxon>
        <taxon>Rhodocytophagaceae</taxon>
        <taxon>Rhodocytophaga</taxon>
    </lineage>
</organism>
<dbReference type="InterPro" id="IPR036388">
    <property type="entry name" value="WH-like_DNA-bd_sf"/>
</dbReference>